<feature type="compositionally biased region" description="Low complexity" evidence="3">
    <location>
        <begin position="93"/>
        <end position="114"/>
    </location>
</feature>
<evidence type="ECO:0000256" key="3">
    <source>
        <dbReference type="SAM" id="MobiDB-lite"/>
    </source>
</evidence>
<evidence type="ECO:0000259" key="4">
    <source>
        <dbReference type="SMART" id="SM01233"/>
    </source>
</evidence>
<organism evidence="5 6">
    <name type="scientific">Morus notabilis</name>
    <dbReference type="NCBI Taxonomy" id="981085"/>
    <lineage>
        <taxon>Eukaryota</taxon>
        <taxon>Viridiplantae</taxon>
        <taxon>Streptophyta</taxon>
        <taxon>Embryophyta</taxon>
        <taxon>Tracheophyta</taxon>
        <taxon>Spermatophyta</taxon>
        <taxon>Magnoliopsida</taxon>
        <taxon>eudicotyledons</taxon>
        <taxon>Gunneridae</taxon>
        <taxon>Pentapetalae</taxon>
        <taxon>rosids</taxon>
        <taxon>fabids</taxon>
        <taxon>Rosales</taxon>
        <taxon>Moraceae</taxon>
        <taxon>Moreae</taxon>
        <taxon>Morus</taxon>
    </lineage>
</organism>
<feature type="compositionally biased region" description="Basic and acidic residues" evidence="3">
    <location>
        <begin position="282"/>
        <end position="294"/>
    </location>
</feature>
<proteinExistence type="predicted"/>
<dbReference type="eggNOG" id="KOG2945">
    <property type="taxonomic scope" value="Eukaryota"/>
</dbReference>
<feature type="compositionally biased region" description="Basic and acidic residues" evidence="3">
    <location>
        <begin position="303"/>
        <end position="330"/>
    </location>
</feature>
<keyword evidence="6" id="KW-1185">Reference proteome</keyword>
<dbReference type="GO" id="GO:0005737">
    <property type="term" value="C:cytoplasm"/>
    <property type="evidence" value="ECO:0007669"/>
    <property type="project" value="UniProtKB-SubCell"/>
</dbReference>
<comment type="subcellular location">
    <subcellularLocation>
        <location evidence="1">Cytoplasm</location>
    </subcellularLocation>
</comment>
<accession>W9RPW5</accession>
<dbReference type="InterPro" id="IPR039764">
    <property type="entry name" value="HABP4/SERBP1-like"/>
</dbReference>
<dbReference type="PANTHER" id="PTHR12299">
    <property type="entry name" value="HYALURONIC ACID-BINDING PROTEIN 4"/>
    <property type="match status" value="1"/>
</dbReference>
<dbReference type="InterPro" id="IPR006861">
    <property type="entry name" value="HABP4_PAIRBP1-bd"/>
</dbReference>
<reference evidence="6" key="1">
    <citation type="submission" date="2013-01" db="EMBL/GenBank/DDBJ databases">
        <title>Draft Genome Sequence of a Mulberry Tree, Morus notabilis C.K. Schneid.</title>
        <authorList>
            <person name="He N."/>
            <person name="Zhao S."/>
        </authorList>
    </citation>
    <scope>NUCLEOTIDE SEQUENCE</scope>
</reference>
<dbReference type="GO" id="GO:0005634">
    <property type="term" value="C:nucleus"/>
    <property type="evidence" value="ECO:0007669"/>
    <property type="project" value="TreeGrafter"/>
</dbReference>
<gene>
    <name evidence="5" type="ORF">L484_024026</name>
</gene>
<evidence type="ECO:0000313" key="5">
    <source>
        <dbReference type="EMBL" id="EXC02062.1"/>
    </source>
</evidence>
<feature type="compositionally biased region" description="Basic and acidic residues" evidence="3">
    <location>
        <begin position="152"/>
        <end position="164"/>
    </location>
</feature>
<feature type="domain" description="Hyaluronan/mRNA-binding protein" evidence="4">
    <location>
        <begin position="156"/>
        <end position="289"/>
    </location>
</feature>
<feature type="compositionally biased region" description="Basic and acidic residues" evidence="3">
    <location>
        <begin position="225"/>
        <end position="266"/>
    </location>
</feature>
<feature type="compositionally biased region" description="Acidic residues" evidence="3">
    <location>
        <begin position="215"/>
        <end position="224"/>
    </location>
</feature>
<dbReference type="AlphaFoldDB" id="W9RPW5"/>
<keyword evidence="2" id="KW-0963">Cytoplasm</keyword>
<dbReference type="Proteomes" id="UP000030645">
    <property type="component" value="Unassembled WGS sequence"/>
</dbReference>
<evidence type="ECO:0000256" key="1">
    <source>
        <dbReference type="ARBA" id="ARBA00004496"/>
    </source>
</evidence>
<protein>
    <recommendedName>
        <fullName evidence="4">Hyaluronan/mRNA-binding protein domain-containing protein</fullName>
    </recommendedName>
</protein>
<feature type="compositionally biased region" description="Basic and acidic residues" evidence="3">
    <location>
        <begin position="115"/>
        <end position="129"/>
    </location>
</feature>
<sequence>MATANPFDLLLDDDNEDPSLLIAAAQQKLPPAQPKKPQAPAAAQPAKPAKLPSKPLPPAQAVKEAKNETSRGGGRGGGRGGYGGRGRGGGGFNRDSNNSDNSFGNNNGFSGGYRPSEEGDSGKPTERRGYGSPRGSFRGGRRGGFSNGEAVEGERPRRIYERRSGTGRGASPRGVPHCKAIKIHGMGGEAYTSSINELKREGSGRGNWGTPTDEIAPEVEEPVVENEKNVDAEKLGDEEASDANKEKPEKEAEEKEPEDKEMTLEEYEKVLEEKRKALLALKTEERKVDSKEFESMQQLSSKKGNDEIFIKLGSEKDKRKEAAEKEEKAKKSLSINEFLKPAEGERYYTPGGRGRGRGRGSRGGYGGGYSSSNVAAPSIEDPGQFPTLGGSCIELHRISSGGRSSPSRFLFFFPPNLCVSFSFQSSPLGIERFQKAEAEEELKSFKARCAELEDLREVDRSRI</sequence>
<dbReference type="PANTHER" id="PTHR12299:SF17">
    <property type="entry name" value="AT19571P-RELATED"/>
    <property type="match status" value="1"/>
</dbReference>
<dbReference type="GO" id="GO:0003723">
    <property type="term" value="F:RNA binding"/>
    <property type="evidence" value="ECO:0007669"/>
    <property type="project" value="InterPro"/>
</dbReference>
<dbReference type="STRING" id="981085.W9RPW5"/>
<dbReference type="Pfam" id="PF04774">
    <property type="entry name" value="HABP4_PAI-RBP1"/>
    <property type="match status" value="1"/>
</dbReference>
<feature type="region of interest" description="Disordered" evidence="3">
    <location>
        <begin position="194"/>
        <end position="266"/>
    </location>
</feature>
<name>W9RPW5_9ROSA</name>
<evidence type="ECO:0000256" key="2">
    <source>
        <dbReference type="ARBA" id="ARBA00022490"/>
    </source>
</evidence>
<dbReference type="SMART" id="SM01233">
    <property type="entry name" value="HABP4_PAI-RBP1"/>
    <property type="match status" value="1"/>
</dbReference>
<feature type="compositionally biased region" description="Gly residues" evidence="3">
    <location>
        <begin position="71"/>
        <end position="92"/>
    </location>
</feature>
<dbReference type="Pfam" id="PF09598">
    <property type="entry name" value="Stm1_N"/>
    <property type="match status" value="1"/>
</dbReference>
<dbReference type="EMBL" id="KE345347">
    <property type="protein sequence ID" value="EXC02062.1"/>
    <property type="molecule type" value="Genomic_DNA"/>
</dbReference>
<feature type="compositionally biased region" description="Low complexity" evidence="3">
    <location>
        <begin position="23"/>
        <end position="53"/>
    </location>
</feature>
<dbReference type="InterPro" id="IPR019084">
    <property type="entry name" value="STM1-like_N"/>
</dbReference>
<evidence type="ECO:0000313" key="6">
    <source>
        <dbReference type="Proteomes" id="UP000030645"/>
    </source>
</evidence>
<feature type="region of interest" description="Disordered" evidence="3">
    <location>
        <begin position="1"/>
        <end position="177"/>
    </location>
</feature>
<feature type="region of interest" description="Disordered" evidence="3">
    <location>
        <begin position="282"/>
        <end position="381"/>
    </location>
</feature>